<dbReference type="InterPro" id="IPR007252">
    <property type="entry name" value="Nup84/Nup107"/>
</dbReference>
<dbReference type="WBParaSite" id="NBR_0000764101-mRNA-1">
    <property type="protein sequence ID" value="NBR_0000764101-mRNA-1"/>
    <property type="gene ID" value="NBR_0000764101"/>
</dbReference>
<dbReference type="Pfam" id="PF04121">
    <property type="entry name" value="Nup84_Nup100"/>
    <property type="match status" value="2"/>
</dbReference>
<keyword evidence="6 8" id="KW-0906">Nuclear pore complex</keyword>
<evidence type="ECO:0000256" key="6">
    <source>
        <dbReference type="ARBA" id="ARBA00023132"/>
    </source>
</evidence>
<evidence type="ECO:0000256" key="5">
    <source>
        <dbReference type="ARBA" id="ARBA00023010"/>
    </source>
</evidence>
<comment type="function">
    <text evidence="8">Functions as a component of the nuclear pore complex (NPC).</text>
</comment>
<comment type="subcellular location">
    <subcellularLocation>
        <location evidence="8">Nucleus</location>
        <location evidence="8">Nuclear pore complex</location>
    </subcellularLocation>
    <subcellularLocation>
        <location evidence="8">Nucleus membrane</location>
    </subcellularLocation>
</comment>
<dbReference type="GO" id="GO:0006406">
    <property type="term" value="P:mRNA export from nucleus"/>
    <property type="evidence" value="ECO:0007669"/>
    <property type="project" value="TreeGrafter"/>
</dbReference>
<dbReference type="EMBL" id="UYSL01019909">
    <property type="protein sequence ID" value="VDL71231.1"/>
    <property type="molecule type" value="Genomic_DNA"/>
</dbReference>
<dbReference type="GO" id="GO:0031965">
    <property type="term" value="C:nuclear membrane"/>
    <property type="evidence" value="ECO:0007669"/>
    <property type="project" value="UniProtKB-SubCell"/>
</dbReference>
<keyword evidence="2 8" id="KW-0813">Transport</keyword>
<name>A0A0N4XXD8_NIPBR</name>
<evidence type="ECO:0000256" key="1">
    <source>
        <dbReference type="ARBA" id="ARBA00009510"/>
    </source>
</evidence>
<comment type="subunit">
    <text evidence="8">Part of the nuclear pore complex (NPC).</text>
</comment>
<evidence type="ECO:0000256" key="9">
    <source>
        <dbReference type="SAM" id="MobiDB-lite"/>
    </source>
</evidence>
<dbReference type="OMA" id="LRCGRFE"/>
<dbReference type="PANTHER" id="PTHR13003">
    <property type="entry name" value="NUP107-RELATED"/>
    <property type="match status" value="1"/>
</dbReference>
<evidence type="ECO:0000313" key="10">
    <source>
        <dbReference type="EMBL" id="VDL71231.1"/>
    </source>
</evidence>
<keyword evidence="5 8" id="KW-0811">Translocation</keyword>
<feature type="region of interest" description="Disordered" evidence="9">
    <location>
        <begin position="708"/>
        <end position="836"/>
    </location>
</feature>
<evidence type="ECO:0000256" key="7">
    <source>
        <dbReference type="ARBA" id="ARBA00023242"/>
    </source>
</evidence>
<dbReference type="Gene3D" id="1.20.190.50">
    <property type="match status" value="1"/>
</dbReference>
<feature type="compositionally biased region" description="Polar residues" evidence="9">
    <location>
        <begin position="801"/>
        <end position="815"/>
    </location>
</feature>
<keyword evidence="7 8" id="KW-0539">Nucleus</keyword>
<dbReference type="Proteomes" id="UP000271162">
    <property type="component" value="Unassembled WGS sequence"/>
</dbReference>
<protein>
    <recommendedName>
        <fullName evidence="8">Nuclear pore complex protein</fullName>
    </recommendedName>
</protein>
<accession>A0A0N4XXD8</accession>
<gene>
    <name evidence="10" type="ORF">NBR_LOCUS7642</name>
</gene>
<dbReference type="PANTHER" id="PTHR13003:SF2">
    <property type="entry name" value="NUCLEAR PORE COMPLEX PROTEIN NUP107"/>
    <property type="match status" value="1"/>
</dbReference>
<sequence length="836" mass="94956">MRLIKQHQKANVETVDSTFLELDKAVYEDLHSELARLSAGENELDVWSSLGRALWLWSQNCAMKSKGFSDLAYQYKDIHDPHGSGISELKRLINERKVAADPTSMLNAADDPNIDKIMRVVFSLLRCGRFEECIELLRSTCIPWMVPLVRSQLLLVEPSLLCANVTNLERTRLHYREIAYKSMADGLTEAKNTTPVRMVLAALVGDFEFLLPFATNIDDRLWCYANAAVHASLHKALGIEHPVFAPTTIGGIFEAINASEPIPYYELMSFMMRRAWDEAVDWMFEYSKRMEKEKKEAADLHRFFGLVASVCHIAEHDRNESHTTFLIGKMVDVLQQKKLFNLIPFYAALLPNEVSLQRIWNVMPCIDGETLAVEFGRFRVVENVDHSECLRWIFACGDKKLVHAIAEANAILRFYLLEGLEKEAAALIAECERLKLVDRLSALVKAEKNQTTSDVEETAAVVIDEFNNYCLYFSAQAHCNNFALECSRAHQVARQKAEDERECEEWALQSDMMGLSQRRTRRTLDAVQAFIRHPGWRPEQEEDWSRAEQLKALRERLYARILKILIHNLQMCDDTAAAMDVLVMMADDDVKLYEDLTKDDLSDLLLQIHSFAGHTLTDKNGSGGSSAEDEKPEPPFLFPHGYFDSAKLKPFDAIYLNLMAQSNLEYGGITLEELDKLDAIRKLVARPKSLPRTREEDDVLLDRVPLPLDTDAIAPGPKDDSQPRPPRIPFSSIIGYRRAAEEDAPGSNPFEEIATRAPPRSERERLSKEERKKLREELALKTDSDEEPRLILPPVHEGGSISDSDPAQVHSSSEQPVWVRGHQQTDGVTLTYTADR</sequence>
<keyword evidence="4" id="KW-0653">Protein transport</keyword>
<evidence type="ECO:0000256" key="3">
    <source>
        <dbReference type="ARBA" id="ARBA00022816"/>
    </source>
</evidence>
<evidence type="ECO:0000313" key="11">
    <source>
        <dbReference type="Proteomes" id="UP000271162"/>
    </source>
</evidence>
<dbReference type="GO" id="GO:0006606">
    <property type="term" value="P:protein import into nucleus"/>
    <property type="evidence" value="ECO:0007669"/>
    <property type="project" value="TreeGrafter"/>
</dbReference>
<feature type="compositionally biased region" description="Basic and acidic residues" evidence="9">
    <location>
        <begin position="759"/>
        <end position="789"/>
    </location>
</feature>
<evidence type="ECO:0000256" key="4">
    <source>
        <dbReference type="ARBA" id="ARBA00022927"/>
    </source>
</evidence>
<dbReference type="GO" id="GO:0000973">
    <property type="term" value="P:post-transcriptional tethering of RNA polymerase II gene DNA at nuclear periphery"/>
    <property type="evidence" value="ECO:0007669"/>
    <property type="project" value="TreeGrafter"/>
</dbReference>
<keyword evidence="8" id="KW-0472">Membrane</keyword>
<reference evidence="10 11" key="2">
    <citation type="submission" date="2018-11" db="EMBL/GenBank/DDBJ databases">
        <authorList>
            <consortium name="Pathogen Informatics"/>
        </authorList>
    </citation>
    <scope>NUCLEOTIDE SEQUENCE [LARGE SCALE GENOMIC DNA]</scope>
</reference>
<feature type="compositionally biased region" description="Polar residues" evidence="9">
    <location>
        <begin position="822"/>
        <end position="836"/>
    </location>
</feature>
<comment type="similarity">
    <text evidence="1 8">Belongs to the nucleoporin Nup84/Nup107 family.</text>
</comment>
<evidence type="ECO:0000313" key="12">
    <source>
        <dbReference type="WBParaSite" id="NBR_0000764101-mRNA-1"/>
    </source>
</evidence>
<keyword evidence="11" id="KW-1185">Reference proteome</keyword>
<evidence type="ECO:0000256" key="8">
    <source>
        <dbReference type="RuleBase" id="RU365072"/>
    </source>
</evidence>
<keyword evidence="3" id="KW-0509">mRNA transport</keyword>
<proteinExistence type="inferred from homology"/>
<reference evidence="12" key="1">
    <citation type="submission" date="2017-02" db="UniProtKB">
        <authorList>
            <consortium name="WormBaseParasite"/>
        </authorList>
    </citation>
    <scope>IDENTIFICATION</scope>
</reference>
<organism evidence="12">
    <name type="scientific">Nippostrongylus brasiliensis</name>
    <name type="common">Rat hookworm</name>
    <dbReference type="NCBI Taxonomy" id="27835"/>
    <lineage>
        <taxon>Eukaryota</taxon>
        <taxon>Metazoa</taxon>
        <taxon>Ecdysozoa</taxon>
        <taxon>Nematoda</taxon>
        <taxon>Chromadorea</taxon>
        <taxon>Rhabditida</taxon>
        <taxon>Rhabditina</taxon>
        <taxon>Rhabditomorpha</taxon>
        <taxon>Strongyloidea</taxon>
        <taxon>Heligmosomidae</taxon>
        <taxon>Nippostrongylus</taxon>
    </lineage>
</organism>
<dbReference type="AlphaFoldDB" id="A0A0N4XXD8"/>
<dbReference type="GO" id="GO:0017056">
    <property type="term" value="F:structural constituent of nuclear pore"/>
    <property type="evidence" value="ECO:0007669"/>
    <property type="project" value="UniProtKB-UniRule"/>
</dbReference>
<dbReference type="GO" id="GO:0031080">
    <property type="term" value="C:nuclear pore outer ring"/>
    <property type="evidence" value="ECO:0007669"/>
    <property type="project" value="TreeGrafter"/>
</dbReference>
<evidence type="ECO:0000256" key="2">
    <source>
        <dbReference type="ARBA" id="ARBA00022448"/>
    </source>
</evidence>
<dbReference type="STRING" id="27835.A0A0N4XXD8"/>